<evidence type="ECO:0000313" key="1">
    <source>
        <dbReference type="EMBL" id="RNA08094.1"/>
    </source>
</evidence>
<accession>A0A3M7QAA5</accession>
<keyword evidence="2" id="KW-1185">Reference proteome</keyword>
<protein>
    <submittedName>
        <fullName evidence="1">Uncharacterized protein</fullName>
    </submittedName>
</protein>
<proteinExistence type="predicted"/>
<dbReference type="EMBL" id="REGN01006857">
    <property type="protein sequence ID" value="RNA08094.1"/>
    <property type="molecule type" value="Genomic_DNA"/>
</dbReference>
<sequence>MDIVKQTMLHLGKLKFEIKIKRSKYKLKNKFFQKQLLDISCQNNIIFTRSIILILNMQIRQQKRMKHSLFNVVSSSKFNKPRFLWQACLRRRPTRKTSMVARCIEI</sequence>
<gene>
    <name evidence="1" type="ORF">BpHYR1_024895</name>
</gene>
<dbReference type="Proteomes" id="UP000276133">
    <property type="component" value="Unassembled WGS sequence"/>
</dbReference>
<evidence type="ECO:0000313" key="2">
    <source>
        <dbReference type="Proteomes" id="UP000276133"/>
    </source>
</evidence>
<reference evidence="1 2" key="1">
    <citation type="journal article" date="2018" name="Sci. Rep.">
        <title>Genomic signatures of local adaptation to the degree of environmental predictability in rotifers.</title>
        <authorList>
            <person name="Franch-Gras L."/>
            <person name="Hahn C."/>
            <person name="Garcia-Roger E.M."/>
            <person name="Carmona M.J."/>
            <person name="Serra M."/>
            <person name="Gomez A."/>
        </authorList>
    </citation>
    <scope>NUCLEOTIDE SEQUENCE [LARGE SCALE GENOMIC DNA]</scope>
    <source>
        <strain evidence="1">HYR1</strain>
    </source>
</reference>
<name>A0A3M7QAA5_BRAPC</name>
<dbReference type="AlphaFoldDB" id="A0A3M7QAA5"/>
<organism evidence="1 2">
    <name type="scientific">Brachionus plicatilis</name>
    <name type="common">Marine rotifer</name>
    <name type="synonym">Brachionus muelleri</name>
    <dbReference type="NCBI Taxonomy" id="10195"/>
    <lineage>
        <taxon>Eukaryota</taxon>
        <taxon>Metazoa</taxon>
        <taxon>Spiralia</taxon>
        <taxon>Gnathifera</taxon>
        <taxon>Rotifera</taxon>
        <taxon>Eurotatoria</taxon>
        <taxon>Monogononta</taxon>
        <taxon>Pseudotrocha</taxon>
        <taxon>Ploima</taxon>
        <taxon>Brachionidae</taxon>
        <taxon>Brachionus</taxon>
    </lineage>
</organism>
<comment type="caution">
    <text evidence="1">The sequence shown here is derived from an EMBL/GenBank/DDBJ whole genome shotgun (WGS) entry which is preliminary data.</text>
</comment>